<feature type="compositionally biased region" description="Acidic residues" evidence="1">
    <location>
        <begin position="726"/>
        <end position="737"/>
    </location>
</feature>
<protein>
    <submittedName>
        <fullName evidence="2">CG16742</fullName>
    </submittedName>
</protein>
<feature type="compositionally biased region" description="Low complexity" evidence="1">
    <location>
        <begin position="190"/>
        <end position="226"/>
    </location>
</feature>
<feature type="region of interest" description="Disordered" evidence="1">
    <location>
        <begin position="385"/>
        <end position="426"/>
    </location>
</feature>
<feature type="region of interest" description="Disordered" evidence="1">
    <location>
        <begin position="591"/>
        <end position="652"/>
    </location>
</feature>
<feature type="compositionally biased region" description="Polar residues" evidence="1">
    <location>
        <begin position="1336"/>
        <end position="1347"/>
    </location>
</feature>
<proteinExistence type="predicted"/>
<feature type="compositionally biased region" description="Basic residues" evidence="1">
    <location>
        <begin position="1001"/>
        <end position="1015"/>
    </location>
</feature>
<feature type="compositionally biased region" description="Acidic residues" evidence="1">
    <location>
        <begin position="179"/>
        <end position="189"/>
    </location>
</feature>
<feature type="region of interest" description="Disordered" evidence="1">
    <location>
        <begin position="1204"/>
        <end position="1247"/>
    </location>
</feature>
<feature type="compositionally biased region" description="Polar residues" evidence="1">
    <location>
        <begin position="1172"/>
        <end position="1188"/>
    </location>
</feature>
<sequence length="1355" mass="146341">MDISADVASIVAQAPDWNFAGDCALLELMKRISQNLSERGEQTNQKMLEFERNVRRTDIALDNVTNSLRALQFGQQFVEYRVEAVEDDDFLMPEDQVEKPAPVVKSSQELAKEFMQNNLEMFRKNFETVTLEVPDSDEEDGAVDTTTVYRAKNPYDAIPLPYIIGSKEWEEHKYAGLYDSDENSEDDQQEQFSSSSSDEAATAAPQLLPQPRLVEQQQSDSSSSASLPKQMPRKTAAAASSIPAAPMPKTQPRPIITSTRNPHERDLFAAMRASPPSDDPPSSSSSLNSSPAISHRNVAAAAGLSRPAASLSSSSSSASRPNLAGRQTPPKLFDEPDLVTTLPAATEAAAVVKPAANASQIKRKSVNLFNDDEFHNFMSEIVDKVQSKTGQSSTPTEIAQPKQEPPKPAPTAVTKAPQKSTVVTKAVETPPKTINLFDDSPPLTPKPAQQAVAKATTLPTTLFDDNFDDDVDDFLSSFAAKPKAPAQQTPKTRLFDDDDDDLDIDDIFAKKTTMPSKPEQKLVAKTATLFDDEEERQNVEDILAAKVAATPKPKAAAAVAMKPNLFDDDMGDDDLFGTPKSSKNIYEAQEKVQPAVKNIPEPKVSQVEQKEKPVLDNKIVQPEVSQVKQQQKEEEPKLSQVEQQQQKEKPVLVNKIVEPKLSQVEEPKPKVVEAKAPANLFNDDFSDEEELTATHEINKPNIETTQAEANTEIIRDEEPANKNDKSDEDEVDVEVEAAPEPLPADSIMDDLFSKLEDDVEPTAAEQQGDALLNLVAELESGQTAVESPKPADLAAAQQIMQNYSSLFSDEPPDDSEFFQSLGTSSLSSLSASKIFDSEQDFFEPALPEVPNAAKTPAEQLNNSYGGMQLINDLPPDDVEAPPAANLTPSPSPPSEETSATTTRIHTIFYDDFSETTTANKAAQFAEPPAVEQKPASPVKKLQMPNIQINVKALLPAGAAKPKAQPKSVDKTAATAAAAATEATVKPADNKSEQVLSSINKTRVRGPPKRRPSTRRARQENYAKSLEEAEHQQSKAVELPKAKMDELVKTVQQSVTPKQSLATASKLAAAFLESDEDGDEVKPATVAAKQTVKPTATFLDSDNDDTDALFGPTKVQSAPQLKQEAAAKPPEQVLKTTKPAKLSALFLDSDEEQDDADLFFTTKPAAAAPTYQRPPQSTAAPKSYTSFLDNNPVDDDDAFFKAATAVGSSQPKDPSKLQQQATTKAAVAATQAPKPVSKLFDDSDDDDDLFASAVPVAKASKAAIVKPSLFGSDSEEEAPPKAPPKTLSIKSKPSKSLFSDDEDDDDLFGAGAKRSTASSQLPKPTPATQTAPKSEANKSSTLKGSTDNPLADLLGP</sequence>
<feature type="compositionally biased region" description="Polar residues" evidence="1">
    <location>
        <begin position="387"/>
        <end position="396"/>
    </location>
</feature>
<feature type="region of interest" description="Disordered" evidence="1">
    <location>
        <begin position="957"/>
        <end position="1040"/>
    </location>
</feature>
<organism evidence="2 3">
    <name type="scientific">Drosophila busckii</name>
    <name type="common">Fruit fly</name>
    <dbReference type="NCBI Taxonomy" id="30019"/>
    <lineage>
        <taxon>Eukaryota</taxon>
        <taxon>Metazoa</taxon>
        <taxon>Ecdysozoa</taxon>
        <taxon>Arthropoda</taxon>
        <taxon>Hexapoda</taxon>
        <taxon>Insecta</taxon>
        <taxon>Pterygota</taxon>
        <taxon>Neoptera</taxon>
        <taxon>Endopterygota</taxon>
        <taxon>Diptera</taxon>
        <taxon>Brachycera</taxon>
        <taxon>Muscomorpha</taxon>
        <taxon>Ephydroidea</taxon>
        <taxon>Drosophilidae</taxon>
        <taxon>Drosophila</taxon>
    </lineage>
</organism>
<feature type="region of interest" description="Disordered" evidence="1">
    <location>
        <begin position="679"/>
        <end position="745"/>
    </location>
</feature>
<feature type="region of interest" description="Disordered" evidence="1">
    <location>
        <begin position="855"/>
        <end position="902"/>
    </location>
</feature>
<feature type="compositionally biased region" description="Low complexity" evidence="1">
    <location>
        <begin position="274"/>
        <end position="291"/>
    </location>
</feature>
<evidence type="ECO:0000313" key="3">
    <source>
        <dbReference type="Proteomes" id="UP000494163"/>
    </source>
</evidence>
<dbReference type="STRING" id="30019.A0A0M3QUY1"/>
<dbReference type="Proteomes" id="UP000494163">
    <property type="component" value="Chromosome 2R"/>
</dbReference>
<feature type="compositionally biased region" description="Basic and acidic residues" evidence="1">
    <location>
        <begin position="1016"/>
        <end position="1040"/>
    </location>
</feature>
<feature type="region of interest" description="Disordered" evidence="1">
    <location>
        <begin position="271"/>
        <end position="339"/>
    </location>
</feature>
<accession>A0A0M3QUY1</accession>
<dbReference type="OMA" id="IHTIFYD"/>
<reference evidence="2 3" key="1">
    <citation type="submission" date="2015-08" db="EMBL/GenBank/DDBJ databases">
        <title>Ancestral chromatin configuration constrains chromatin evolution on differentiating sex chromosomes in Drosophila.</title>
        <authorList>
            <person name="Zhou Q."/>
            <person name="Bachtrog D."/>
        </authorList>
    </citation>
    <scope>NUCLEOTIDE SEQUENCE [LARGE SCALE GENOMIC DNA]</scope>
    <source>
        <tissue evidence="2">Whole larvae</tissue>
    </source>
</reference>
<feature type="compositionally biased region" description="Low complexity" evidence="1">
    <location>
        <begin position="1217"/>
        <end position="1235"/>
    </location>
</feature>
<feature type="compositionally biased region" description="Low complexity" evidence="1">
    <location>
        <begin position="299"/>
        <end position="325"/>
    </location>
</feature>
<feature type="region of interest" description="Disordered" evidence="1">
    <location>
        <begin position="923"/>
        <end position="942"/>
    </location>
</feature>
<dbReference type="OrthoDB" id="751084at2759"/>
<name>A0A0M3QUY1_DROBS</name>
<evidence type="ECO:0000256" key="1">
    <source>
        <dbReference type="SAM" id="MobiDB-lite"/>
    </source>
</evidence>
<dbReference type="EMBL" id="CP012524">
    <property type="protein sequence ID" value="ALC41423.1"/>
    <property type="molecule type" value="Genomic_DNA"/>
</dbReference>
<feature type="region of interest" description="Disordered" evidence="1">
    <location>
        <begin position="1267"/>
        <end position="1355"/>
    </location>
</feature>
<feature type="region of interest" description="Disordered" evidence="1">
    <location>
        <begin position="1096"/>
        <end position="1134"/>
    </location>
</feature>
<feature type="region of interest" description="Disordered" evidence="1">
    <location>
        <begin position="179"/>
        <end position="259"/>
    </location>
</feature>
<feature type="compositionally biased region" description="Low complexity" evidence="1">
    <location>
        <begin position="957"/>
        <end position="983"/>
    </location>
</feature>
<feature type="compositionally biased region" description="Basic and acidic residues" evidence="1">
    <location>
        <begin position="713"/>
        <end position="725"/>
    </location>
</feature>
<feature type="compositionally biased region" description="Polar residues" evidence="1">
    <location>
        <begin position="1287"/>
        <end position="1296"/>
    </location>
</feature>
<gene>
    <name evidence="2" type="ORF">Dbus_chr2Rg1002</name>
</gene>
<feature type="region of interest" description="Disordered" evidence="1">
    <location>
        <begin position="1164"/>
        <end position="1190"/>
    </location>
</feature>
<evidence type="ECO:0000313" key="2">
    <source>
        <dbReference type="EMBL" id="ALC41423.1"/>
    </source>
</evidence>
<keyword evidence="3" id="KW-1185">Reference proteome</keyword>
<feature type="compositionally biased region" description="Low complexity" evidence="1">
    <location>
        <begin position="620"/>
        <end position="629"/>
    </location>
</feature>